<comment type="caution">
    <text evidence="1">The sequence shown here is derived from an EMBL/GenBank/DDBJ whole genome shotgun (WGS) entry which is preliminary data.</text>
</comment>
<organism evidence="1 2">
    <name type="scientific">Halonotius terrestris</name>
    <dbReference type="NCBI Taxonomy" id="2487750"/>
    <lineage>
        <taxon>Archaea</taxon>
        <taxon>Methanobacteriati</taxon>
        <taxon>Methanobacteriota</taxon>
        <taxon>Stenosarchaea group</taxon>
        <taxon>Halobacteria</taxon>
        <taxon>Halobacteriales</taxon>
        <taxon>Haloferacaceae</taxon>
        <taxon>Halonotius</taxon>
    </lineage>
</organism>
<sequence>MNAAPEIQDFPGRDTLSDDATATAFVQFGASDDSHQVILLTDSSSPLETTVTIRRTNATPFYNETVTLSTEAYAVYEFRQYSEFVIEISTAQHSDTKDVDANLIDCNDSHQFIQLVEDGTIEEATESTMMGCL</sequence>
<evidence type="ECO:0000313" key="1">
    <source>
        <dbReference type="EMBL" id="TQQ80870.1"/>
    </source>
</evidence>
<proteinExistence type="predicted"/>
<gene>
    <name evidence="1" type="ORF">EGH24_06840</name>
</gene>
<dbReference type="RefSeq" id="WP_142979432.1">
    <property type="nucleotide sequence ID" value="NZ_RKLU01000003.1"/>
</dbReference>
<dbReference type="OrthoDB" id="384384at2157"/>
<evidence type="ECO:0000313" key="2">
    <source>
        <dbReference type="Proteomes" id="UP000705823"/>
    </source>
</evidence>
<dbReference type="Proteomes" id="UP000705823">
    <property type="component" value="Unassembled WGS sequence"/>
</dbReference>
<name>A0A8J8TB58_9EURY</name>
<keyword evidence="2" id="KW-1185">Reference proteome</keyword>
<reference evidence="1" key="1">
    <citation type="submission" date="2019-02" db="EMBL/GenBank/DDBJ databases">
        <title>Halonotius sp. a new haloarchaeum isolated from saline soil.</title>
        <authorList>
            <person name="Duran-Viseras A."/>
            <person name="Sanchez-Porro C."/>
            <person name="Ventosa A."/>
        </authorList>
    </citation>
    <scope>NUCLEOTIDE SEQUENCE</scope>
    <source>
        <strain evidence="1">F15B</strain>
    </source>
</reference>
<protein>
    <submittedName>
        <fullName evidence="1">Uncharacterized protein</fullName>
    </submittedName>
</protein>
<accession>A0A8J8TB58</accession>
<dbReference type="AlphaFoldDB" id="A0A8J8TB58"/>
<dbReference type="EMBL" id="RKLU01000003">
    <property type="protein sequence ID" value="TQQ80870.1"/>
    <property type="molecule type" value="Genomic_DNA"/>
</dbReference>